<evidence type="ECO:0000313" key="3">
    <source>
        <dbReference type="Proteomes" id="UP000727056"/>
    </source>
</evidence>
<feature type="compositionally biased region" description="Basic residues" evidence="1">
    <location>
        <begin position="26"/>
        <end position="36"/>
    </location>
</feature>
<proteinExistence type="predicted"/>
<reference evidence="2 3" key="1">
    <citation type="submission" date="2020-03" db="EMBL/GenBank/DDBJ databases">
        <title>Draft genome of Streptomyces sp. ventii, isolated from the Axial Seamount in the Pacific Ocean, and resequencing of the two type strains Streptomyces lonarensis strain NCL 716 and Streptomyces bohaiensis strain 11A07.</title>
        <authorList>
            <person name="Loughran R.M."/>
            <person name="Pfannmuller K.M."/>
            <person name="Wasson B.J."/>
            <person name="Deadmond M.C."/>
            <person name="Paddock B.E."/>
            <person name="Koyack M.J."/>
            <person name="Gallegos D.A."/>
            <person name="Mitchell E.A."/>
            <person name="Ushijima B."/>
            <person name="Saw J.H."/>
            <person name="Mcphail K.L."/>
            <person name="Videau P."/>
        </authorList>
    </citation>
    <scope>NUCLEOTIDE SEQUENCE [LARGE SCALE GENOMIC DNA]</scope>
    <source>
        <strain evidence="2 3">11A07</strain>
    </source>
</reference>
<gene>
    <name evidence="2" type="ORF">HCN52_04530</name>
</gene>
<protein>
    <submittedName>
        <fullName evidence="2">Uncharacterized protein</fullName>
    </submittedName>
</protein>
<accession>A0ABX1C4S7</accession>
<keyword evidence="3" id="KW-1185">Reference proteome</keyword>
<dbReference type="RefSeq" id="WP_168087053.1">
    <property type="nucleotide sequence ID" value="NZ_BHZH01000098.1"/>
</dbReference>
<evidence type="ECO:0000313" key="2">
    <source>
        <dbReference type="EMBL" id="NJQ14221.1"/>
    </source>
</evidence>
<feature type="region of interest" description="Disordered" evidence="1">
    <location>
        <begin position="19"/>
        <end position="62"/>
    </location>
</feature>
<name>A0ABX1C4S7_9ACTN</name>
<evidence type="ECO:0000256" key="1">
    <source>
        <dbReference type="SAM" id="MobiDB-lite"/>
    </source>
</evidence>
<organism evidence="2 3">
    <name type="scientific">Streptomyces bohaiensis</name>
    <dbReference type="NCBI Taxonomy" id="1431344"/>
    <lineage>
        <taxon>Bacteria</taxon>
        <taxon>Bacillati</taxon>
        <taxon>Actinomycetota</taxon>
        <taxon>Actinomycetes</taxon>
        <taxon>Kitasatosporales</taxon>
        <taxon>Streptomycetaceae</taxon>
        <taxon>Streptomyces</taxon>
    </lineage>
</organism>
<dbReference type="EMBL" id="JAAVJC010000018">
    <property type="protein sequence ID" value="NJQ14221.1"/>
    <property type="molecule type" value="Genomic_DNA"/>
</dbReference>
<dbReference type="Proteomes" id="UP000727056">
    <property type="component" value="Unassembled WGS sequence"/>
</dbReference>
<sequence>MTEGPVHKMITIDGVRVRPEDEARYRARRGLPRRRQAPPVTAAEADPAPAKRTRKPPTAPKE</sequence>
<comment type="caution">
    <text evidence="2">The sequence shown here is derived from an EMBL/GenBank/DDBJ whole genome shotgun (WGS) entry which is preliminary data.</text>
</comment>